<keyword evidence="5" id="KW-0378">Hydrolase</keyword>
<dbReference type="InterPro" id="IPR015883">
    <property type="entry name" value="Glyco_hydro_20_cat"/>
</dbReference>
<comment type="similarity">
    <text evidence="2">Belongs to the glycosyl hydrolase 20 family.</text>
</comment>
<dbReference type="EC" id="3.2.1.52" evidence="3"/>
<reference evidence="8" key="1">
    <citation type="journal article" date="2021" name="Front. Plant Sci.">
        <title>Chromosome-Scale Genome Assembly for Chinese Sour Jujube and Insights Into Its Genome Evolution and Domestication Signature.</title>
        <authorList>
            <person name="Shen L.-Y."/>
            <person name="Luo H."/>
            <person name="Wang X.-L."/>
            <person name="Wang X.-M."/>
            <person name="Qiu X.-J."/>
            <person name="Liu H."/>
            <person name="Zhou S.-S."/>
            <person name="Jia K.-H."/>
            <person name="Nie S."/>
            <person name="Bao Y.-T."/>
            <person name="Zhang R.-G."/>
            <person name="Yun Q.-Z."/>
            <person name="Chai Y.-H."/>
            <person name="Lu J.-Y."/>
            <person name="Li Y."/>
            <person name="Zhao S.-W."/>
            <person name="Mao J.-F."/>
            <person name="Jia S.-G."/>
            <person name="Mao Y.-M."/>
        </authorList>
    </citation>
    <scope>NUCLEOTIDE SEQUENCE</scope>
    <source>
        <strain evidence="8">AT0</strain>
        <tissue evidence="8">Leaf</tissue>
    </source>
</reference>
<gene>
    <name evidence="8" type="ORF">FEM48_Zijuj09G0027100</name>
</gene>
<evidence type="ECO:0000256" key="5">
    <source>
        <dbReference type="ARBA" id="ARBA00022801"/>
    </source>
</evidence>
<evidence type="ECO:0000313" key="8">
    <source>
        <dbReference type="EMBL" id="KAH7517105.1"/>
    </source>
</evidence>
<evidence type="ECO:0000313" key="9">
    <source>
        <dbReference type="Proteomes" id="UP000813462"/>
    </source>
</evidence>
<evidence type="ECO:0000256" key="6">
    <source>
        <dbReference type="PIRSR" id="PIRSR625705-1"/>
    </source>
</evidence>
<dbReference type="GO" id="GO:0005975">
    <property type="term" value="P:carbohydrate metabolic process"/>
    <property type="evidence" value="ECO:0007669"/>
    <property type="project" value="InterPro"/>
</dbReference>
<dbReference type="GO" id="GO:0004563">
    <property type="term" value="F:beta-N-acetylhexosaminidase activity"/>
    <property type="evidence" value="ECO:0007669"/>
    <property type="project" value="UniProtKB-EC"/>
</dbReference>
<dbReference type="GO" id="GO:0016020">
    <property type="term" value="C:membrane"/>
    <property type="evidence" value="ECO:0007669"/>
    <property type="project" value="TreeGrafter"/>
</dbReference>
<dbReference type="Gene3D" id="3.20.20.80">
    <property type="entry name" value="Glycosidases"/>
    <property type="match status" value="1"/>
</dbReference>
<comment type="caution">
    <text evidence="8">The sequence shown here is derived from an EMBL/GenBank/DDBJ whole genome shotgun (WGS) entry which is preliminary data.</text>
</comment>
<dbReference type="PANTHER" id="PTHR22600:SF26">
    <property type="entry name" value="BETA-N-ACETYLHEXOSAMINIDASE"/>
    <property type="match status" value="1"/>
</dbReference>
<dbReference type="GO" id="GO:0030203">
    <property type="term" value="P:glycosaminoglycan metabolic process"/>
    <property type="evidence" value="ECO:0007669"/>
    <property type="project" value="TreeGrafter"/>
</dbReference>
<evidence type="ECO:0000256" key="3">
    <source>
        <dbReference type="ARBA" id="ARBA00012663"/>
    </source>
</evidence>
<organism evidence="8 9">
    <name type="scientific">Ziziphus jujuba var. spinosa</name>
    <dbReference type="NCBI Taxonomy" id="714518"/>
    <lineage>
        <taxon>Eukaryota</taxon>
        <taxon>Viridiplantae</taxon>
        <taxon>Streptophyta</taxon>
        <taxon>Embryophyta</taxon>
        <taxon>Tracheophyta</taxon>
        <taxon>Spermatophyta</taxon>
        <taxon>Magnoliopsida</taxon>
        <taxon>eudicotyledons</taxon>
        <taxon>Gunneridae</taxon>
        <taxon>Pentapetalae</taxon>
        <taxon>rosids</taxon>
        <taxon>fabids</taxon>
        <taxon>Rosales</taxon>
        <taxon>Rhamnaceae</taxon>
        <taxon>Paliureae</taxon>
        <taxon>Ziziphus</taxon>
    </lineage>
</organism>
<feature type="domain" description="Glycoside hydrolase family 20 catalytic" evidence="7">
    <location>
        <begin position="26"/>
        <end position="185"/>
    </location>
</feature>
<dbReference type="AlphaFoldDB" id="A0A978UQF5"/>
<comment type="catalytic activity">
    <reaction evidence="1">
        <text>Hydrolysis of terminal non-reducing N-acetyl-D-hexosamine residues in N-acetyl-beta-D-hexosaminides.</text>
        <dbReference type="EC" id="3.2.1.52"/>
    </reaction>
</comment>
<dbReference type="InterPro" id="IPR017853">
    <property type="entry name" value="GH"/>
</dbReference>
<dbReference type="EMBL" id="JAEACU010000009">
    <property type="protein sequence ID" value="KAH7517105.1"/>
    <property type="molecule type" value="Genomic_DNA"/>
</dbReference>
<dbReference type="SUPFAM" id="SSF51445">
    <property type="entry name" value="(Trans)glycosidases"/>
    <property type="match status" value="1"/>
</dbReference>
<dbReference type="Pfam" id="PF00728">
    <property type="entry name" value="Glyco_hydro_20"/>
    <property type="match status" value="1"/>
</dbReference>
<protein>
    <recommendedName>
        <fullName evidence="3">beta-N-acetylhexosaminidase</fullName>
        <ecNumber evidence="3">3.2.1.52</ecNumber>
    </recommendedName>
</protein>
<dbReference type="PANTHER" id="PTHR22600">
    <property type="entry name" value="BETA-HEXOSAMINIDASE"/>
    <property type="match status" value="1"/>
</dbReference>
<evidence type="ECO:0000259" key="7">
    <source>
        <dbReference type="Pfam" id="PF00728"/>
    </source>
</evidence>
<evidence type="ECO:0000256" key="4">
    <source>
        <dbReference type="ARBA" id="ARBA00022729"/>
    </source>
</evidence>
<proteinExistence type="inferred from homology"/>
<name>A0A978UQF5_ZIZJJ</name>
<feature type="active site" description="Proton donor" evidence="6">
    <location>
        <position position="47"/>
    </location>
</feature>
<accession>A0A978UQF5</accession>
<evidence type="ECO:0000256" key="1">
    <source>
        <dbReference type="ARBA" id="ARBA00001231"/>
    </source>
</evidence>
<sequence length="194" mass="22456">MAAYEHVRALKKKRQDRKGREACGSRNIIDDVLNLFPEPFYHSGIDEIIPGCWKSNETIQSFLSNNGALGEVLEIFINSTLPYILSLNRTVVYWEDVLLDDIVKVRALILPKENVILRLWNNGHNNTKRIVSSGYRAIVSCADFYWRHGDFVENNSKYDYQTGDHGDGDSWCGPFKIWQNVYNYDIDYGLIEEE</sequence>
<dbReference type="InterPro" id="IPR025705">
    <property type="entry name" value="Beta_hexosaminidase_sua/sub"/>
</dbReference>
<evidence type="ECO:0000256" key="2">
    <source>
        <dbReference type="ARBA" id="ARBA00006285"/>
    </source>
</evidence>
<dbReference type="Proteomes" id="UP000813462">
    <property type="component" value="Unassembled WGS sequence"/>
</dbReference>
<keyword evidence="4" id="KW-0732">Signal</keyword>